<proteinExistence type="predicted"/>
<dbReference type="InterPro" id="IPR002763">
    <property type="entry name" value="DUF72"/>
</dbReference>
<feature type="compositionally biased region" description="Low complexity" evidence="1">
    <location>
        <begin position="75"/>
        <end position="103"/>
    </location>
</feature>
<dbReference type="PANTHER" id="PTHR30348">
    <property type="entry name" value="UNCHARACTERIZED PROTEIN YECE"/>
    <property type="match status" value="1"/>
</dbReference>
<dbReference type="EMBL" id="SORE01000002">
    <property type="protein sequence ID" value="TDY53944.1"/>
    <property type="molecule type" value="Genomic_DNA"/>
</dbReference>
<feature type="compositionally biased region" description="Low complexity" evidence="1">
    <location>
        <begin position="153"/>
        <end position="181"/>
    </location>
</feature>
<gene>
    <name evidence="2" type="ORF">BX592_10291</name>
</gene>
<protein>
    <submittedName>
        <fullName evidence="2">Uncharacterized protein YecE (DUF72 family)</fullName>
    </submittedName>
</protein>
<dbReference type="Gene3D" id="3.20.20.410">
    <property type="entry name" value="Protein of unknown function UPF0759"/>
    <property type="match status" value="1"/>
</dbReference>
<dbReference type="PANTHER" id="PTHR30348:SF4">
    <property type="entry name" value="DUF72 DOMAIN-CONTAINING PROTEIN"/>
    <property type="match status" value="1"/>
</dbReference>
<reference evidence="2 3" key="1">
    <citation type="submission" date="2019-03" db="EMBL/GenBank/DDBJ databases">
        <title>Genomic Encyclopedia of Type Strains, Phase III (KMG-III): the genomes of soil and plant-associated and newly described type strains.</title>
        <authorList>
            <person name="Whitman W."/>
        </authorList>
    </citation>
    <scope>NUCLEOTIDE SEQUENCE [LARGE SCALE GENOMIC DNA]</scope>
    <source>
        <strain evidence="2 3">LMG 29544</strain>
    </source>
</reference>
<evidence type="ECO:0000256" key="1">
    <source>
        <dbReference type="SAM" id="MobiDB-lite"/>
    </source>
</evidence>
<feature type="compositionally biased region" description="Low complexity" evidence="1">
    <location>
        <begin position="1"/>
        <end position="42"/>
    </location>
</feature>
<dbReference type="Proteomes" id="UP000295509">
    <property type="component" value="Unassembled WGS sequence"/>
</dbReference>
<comment type="caution">
    <text evidence="2">The sequence shown here is derived from an EMBL/GenBank/DDBJ whole genome shotgun (WGS) entry which is preliminary data.</text>
</comment>
<feature type="region of interest" description="Disordered" evidence="1">
    <location>
        <begin position="1"/>
        <end position="182"/>
    </location>
</feature>
<evidence type="ECO:0000313" key="3">
    <source>
        <dbReference type="Proteomes" id="UP000295509"/>
    </source>
</evidence>
<evidence type="ECO:0000313" key="2">
    <source>
        <dbReference type="EMBL" id="TDY53944.1"/>
    </source>
</evidence>
<keyword evidence="3" id="KW-1185">Reference proteome</keyword>
<dbReference type="Pfam" id="PF01904">
    <property type="entry name" value="DUF72"/>
    <property type="match status" value="1"/>
</dbReference>
<name>A0A4R8M2Z5_9BURK</name>
<organism evidence="2 3">
    <name type="scientific">Paraburkholderia rhizosphaerae</name>
    <dbReference type="NCBI Taxonomy" id="480658"/>
    <lineage>
        <taxon>Bacteria</taxon>
        <taxon>Pseudomonadati</taxon>
        <taxon>Pseudomonadota</taxon>
        <taxon>Betaproteobacteria</taxon>
        <taxon>Burkholderiales</taxon>
        <taxon>Burkholderiaceae</taxon>
        <taxon>Paraburkholderia</taxon>
    </lineage>
</organism>
<sequence length="449" mass="47488">MAVRKTAAKAAPASATKAVSKRASVTAGKTAAAAAANSGAKGAAKKAAAKTAPKPAAKKAAAKTAPKPAAKKAAAKTAPKPMTKSATGLAPKPAKKVAATAAPQSLKQEALKSHSVASPGPAAKRARKDATESARPAGKQALVRDGAARKGATPKPAASESAAPETTAPDAATSASASSPACGPTRIRIGIGGWTFAPWRGRFYPEDLAQKRELEFASRQLTSIEINGTFYGSQKPESFAKWHDETPDDFVFSLKAPRFATHRRVLAEAGESIERFLASGVLELKHKLGPINWQFAPTKQFDERDFDAFLSLLPKQAGGRALRHAVEVRHDSFRDEAFVELARKHGVAIVIAGDSKYLQIADVTAPFVYARIMGTSDTFERGYADDALERWTERMHAWASGGQPEGLETVTKPTAGNSPRDVFLYVISGYKENNPAAGMALIERIKPRT</sequence>
<dbReference type="InterPro" id="IPR036520">
    <property type="entry name" value="UPF0759_sf"/>
</dbReference>
<dbReference type="SUPFAM" id="SSF117396">
    <property type="entry name" value="TM1631-like"/>
    <property type="match status" value="1"/>
</dbReference>
<dbReference type="AlphaFoldDB" id="A0A4R8M2Z5"/>
<accession>A0A4R8M2Z5</accession>